<feature type="transmembrane region" description="Helical" evidence="5">
    <location>
        <begin position="220"/>
        <end position="238"/>
    </location>
</feature>
<protein>
    <recommendedName>
        <fullName evidence="6">Major facilitator superfamily (MFS) profile domain-containing protein</fullName>
    </recommendedName>
</protein>
<dbReference type="SUPFAM" id="SSF103473">
    <property type="entry name" value="MFS general substrate transporter"/>
    <property type="match status" value="1"/>
</dbReference>
<keyword evidence="4 5" id="KW-0472">Membrane</keyword>
<feature type="transmembrane region" description="Helical" evidence="5">
    <location>
        <begin position="156"/>
        <end position="174"/>
    </location>
</feature>
<sequence length="558" mass="60847">MAMNILVGPAFDVAGYAFAPAAVIAPFTGFNIVINTLVAPFMLGEELTCRRCASAVIVFITATLSIFFKNAHTEVWSLERTEDVLGRPRVVIYGTIFAMWFLLNVWIRARSPHGSVIRGFSLGATAGSLAGNMWCTRVAAALAADCVSGDCAAWSHWIPWVVLAGAVFFAVANVPYMAKGMQKYEALFMVTVFQGSNILSNSLSALIVLQEMDGEPWWKLLGYSSCIMGMMFGLVILVHGEEAPCPDTFEVDCTRMMSLDLEAQDDTTSSESDEPDIIDFLHAVAKDPFTHLSSSTLCRQDSSEEEVVFFLWIADRTTPEQRVAFFATLAAAMDVEQIVTPLASLVASKRLLQLGILVNKKFRGLTVLMLISNSVHAGCGSVFMFYLKAHFGADVKDVAPIIFLNGISNLCVQVFVVKHLARCFSVRGIILLGYFFGALNCLIISFVPNFHDLYVLALTSGLGVIFSPAIQAIYMNSVGPSEMGQVQGAVNSLMTLTGGLGPVIFSRLLVLFQDRGIYWTPYMLTVVSNIFCSLAVAFMKLPEKAEDDSLNVQLECSA</sequence>
<evidence type="ECO:0000259" key="6">
    <source>
        <dbReference type="PROSITE" id="PS50850"/>
    </source>
</evidence>
<dbReference type="Gene3D" id="1.20.1250.20">
    <property type="entry name" value="MFS general substrate transporter like domains"/>
    <property type="match status" value="1"/>
</dbReference>
<dbReference type="InterPro" id="IPR008521">
    <property type="entry name" value="Mg_trans_NIPA"/>
</dbReference>
<dbReference type="Proteomes" id="UP001642464">
    <property type="component" value="Unassembled WGS sequence"/>
</dbReference>
<feature type="transmembrane region" description="Helical" evidence="5">
    <location>
        <begin position="52"/>
        <end position="70"/>
    </location>
</feature>
<evidence type="ECO:0000256" key="2">
    <source>
        <dbReference type="ARBA" id="ARBA00022692"/>
    </source>
</evidence>
<evidence type="ECO:0000313" key="8">
    <source>
        <dbReference type="Proteomes" id="UP001642464"/>
    </source>
</evidence>
<feature type="transmembrane region" description="Helical" evidence="5">
    <location>
        <begin position="453"/>
        <end position="474"/>
    </location>
</feature>
<feature type="transmembrane region" description="Helical" evidence="5">
    <location>
        <begin position="186"/>
        <end position="208"/>
    </location>
</feature>
<feature type="transmembrane region" description="Helical" evidence="5">
    <location>
        <begin position="90"/>
        <end position="107"/>
    </location>
</feature>
<feature type="transmembrane region" description="Helical" evidence="5">
    <location>
        <begin position="119"/>
        <end position="144"/>
    </location>
</feature>
<evidence type="ECO:0000256" key="3">
    <source>
        <dbReference type="ARBA" id="ARBA00022989"/>
    </source>
</evidence>
<dbReference type="InterPro" id="IPR011701">
    <property type="entry name" value="MFS"/>
</dbReference>
<proteinExistence type="predicted"/>
<feature type="transmembrane region" description="Helical" evidence="5">
    <location>
        <begin position="365"/>
        <end position="386"/>
    </location>
</feature>
<gene>
    <name evidence="7" type="ORF">SCF082_LOCUS5092</name>
</gene>
<evidence type="ECO:0000256" key="4">
    <source>
        <dbReference type="ARBA" id="ARBA00023136"/>
    </source>
</evidence>
<dbReference type="SUPFAM" id="SSF103481">
    <property type="entry name" value="Multidrug resistance efflux transporter EmrE"/>
    <property type="match status" value="1"/>
</dbReference>
<feature type="transmembrane region" description="Helical" evidence="5">
    <location>
        <begin position="429"/>
        <end position="447"/>
    </location>
</feature>
<evidence type="ECO:0000256" key="1">
    <source>
        <dbReference type="ARBA" id="ARBA00004141"/>
    </source>
</evidence>
<comment type="subcellular location">
    <subcellularLocation>
        <location evidence="1">Membrane</location>
        <topology evidence="1">Multi-pass membrane protein</topology>
    </subcellularLocation>
</comment>
<feature type="domain" description="Major facilitator superfamily (MFS) profile" evidence="6">
    <location>
        <begin position="352"/>
        <end position="558"/>
    </location>
</feature>
<evidence type="ECO:0000313" key="7">
    <source>
        <dbReference type="EMBL" id="CAK8997127.1"/>
    </source>
</evidence>
<dbReference type="PANTHER" id="PTHR12570">
    <property type="match status" value="1"/>
</dbReference>
<keyword evidence="2 5" id="KW-0812">Transmembrane</keyword>
<dbReference type="Pfam" id="PF05653">
    <property type="entry name" value="Mg_trans_NIPA"/>
    <property type="match status" value="1"/>
</dbReference>
<keyword evidence="8" id="KW-1185">Reference proteome</keyword>
<dbReference type="EMBL" id="CAXAMM010002692">
    <property type="protein sequence ID" value="CAK8997127.1"/>
    <property type="molecule type" value="Genomic_DNA"/>
</dbReference>
<accession>A0ABP0I575</accession>
<organism evidence="7 8">
    <name type="scientific">Durusdinium trenchii</name>
    <dbReference type="NCBI Taxonomy" id="1381693"/>
    <lineage>
        <taxon>Eukaryota</taxon>
        <taxon>Sar</taxon>
        <taxon>Alveolata</taxon>
        <taxon>Dinophyceae</taxon>
        <taxon>Suessiales</taxon>
        <taxon>Symbiodiniaceae</taxon>
        <taxon>Durusdinium</taxon>
    </lineage>
</organism>
<feature type="transmembrane region" description="Helical" evidence="5">
    <location>
        <begin position="517"/>
        <end position="539"/>
    </location>
</feature>
<dbReference type="PROSITE" id="PS50850">
    <property type="entry name" value="MFS"/>
    <property type="match status" value="1"/>
</dbReference>
<dbReference type="InterPro" id="IPR037185">
    <property type="entry name" value="EmrE-like"/>
</dbReference>
<dbReference type="PANTHER" id="PTHR12570:SF9">
    <property type="entry name" value="MAGNESIUM TRANSPORTER NIPA8-RELATED"/>
    <property type="match status" value="1"/>
</dbReference>
<feature type="transmembrane region" description="Helical" evidence="5">
    <location>
        <begin position="16"/>
        <end position="40"/>
    </location>
</feature>
<evidence type="ECO:0000256" key="5">
    <source>
        <dbReference type="SAM" id="Phobius"/>
    </source>
</evidence>
<comment type="caution">
    <text evidence="7">The sequence shown here is derived from an EMBL/GenBank/DDBJ whole genome shotgun (WGS) entry which is preliminary data.</text>
</comment>
<reference evidence="7 8" key="1">
    <citation type="submission" date="2024-02" db="EMBL/GenBank/DDBJ databases">
        <authorList>
            <person name="Chen Y."/>
            <person name="Shah S."/>
            <person name="Dougan E. K."/>
            <person name="Thang M."/>
            <person name="Chan C."/>
        </authorList>
    </citation>
    <scope>NUCLEOTIDE SEQUENCE [LARGE SCALE GENOMIC DNA]</scope>
</reference>
<dbReference type="InterPro" id="IPR036259">
    <property type="entry name" value="MFS_trans_sf"/>
</dbReference>
<dbReference type="InterPro" id="IPR020846">
    <property type="entry name" value="MFS_dom"/>
</dbReference>
<dbReference type="Pfam" id="PF07690">
    <property type="entry name" value="MFS_1"/>
    <property type="match status" value="1"/>
</dbReference>
<feature type="transmembrane region" description="Helical" evidence="5">
    <location>
        <begin position="486"/>
        <end position="505"/>
    </location>
</feature>
<keyword evidence="3 5" id="KW-1133">Transmembrane helix</keyword>
<name>A0ABP0I575_9DINO</name>